<proteinExistence type="predicted"/>
<dbReference type="InterPro" id="IPR004330">
    <property type="entry name" value="FAR1_DNA_bnd_dom"/>
</dbReference>
<evidence type="ECO:0000259" key="1">
    <source>
        <dbReference type="Pfam" id="PF03101"/>
    </source>
</evidence>
<evidence type="ECO:0000313" key="2">
    <source>
        <dbReference type="EMBL" id="PWA91341.1"/>
    </source>
</evidence>
<accession>A0A2U1PZY9</accession>
<evidence type="ECO:0000313" key="3">
    <source>
        <dbReference type="Proteomes" id="UP000245207"/>
    </source>
</evidence>
<dbReference type="PANTHER" id="PTHR47718">
    <property type="entry name" value="OS01G0519700 PROTEIN"/>
    <property type="match status" value="1"/>
</dbReference>
<comment type="caution">
    <text evidence="2">The sequence shown here is derived from an EMBL/GenBank/DDBJ whole genome shotgun (WGS) entry which is preliminary data.</text>
</comment>
<name>A0A2U1PZY9_ARTAN</name>
<protein>
    <submittedName>
        <fullName evidence="2">FAR1 DNA binding domain, Zinc finger, SWIM-type, MULE transposase domain, FHY3/FAR1 family</fullName>
    </submittedName>
</protein>
<feature type="domain" description="FAR1" evidence="1">
    <location>
        <begin position="42"/>
        <end position="141"/>
    </location>
</feature>
<dbReference type="EMBL" id="PKPP01000552">
    <property type="protein sequence ID" value="PWA91341.1"/>
    <property type="molecule type" value="Genomic_DNA"/>
</dbReference>
<dbReference type="STRING" id="35608.A0A2U1PZY9"/>
<dbReference type="Proteomes" id="UP000245207">
    <property type="component" value="Unassembled WGS sequence"/>
</dbReference>
<sequence>MRKTSGLVRVAEDGKKFYKPDVSDDVKPLKGKLFKTLEDGIHFYKTYAKLSGFEVRKSTQYNRKDGKLKQKYIVCSREGFKPIAPMDTLVDNIDKQETKKLKKKRNRPSCRCGCLAKCIFEITNENNYVVYAYDEEHNYPFVDEDDIPLLKSSRKLTFSKKQLLFRVLNTNIGPMKAFKMMKELFGGFDEIGATSVD</sequence>
<reference evidence="2 3" key="1">
    <citation type="journal article" date="2018" name="Mol. Plant">
        <title>The genome of Artemisia annua provides insight into the evolution of Asteraceae family and artemisinin biosynthesis.</title>
        <authorList>
            <person name="Shen Q."/>
            <person name="Zhang L."/>
            <person name="Liao Z."/>
            <person name="Wang S."/>
            <person name="Yan T."/>
            <person name="Shi P."/>
            <person name="Liu M."/>
            <person name="Fu X."/>
            <person name="Pan Q."/>
            <person name="Wang Y."/>
            <person name="Lv Z."/>
            <person name="Lu X."/>
            <person name="Zhang F."/>
            <person name="Jiang W."/>
            <person name="Ma Y."/>
            <person name="Chen M."/>
            <person name="Hao X."/>
            <person name="Li L."/>
            <person name="Tang Y."/>
            <person name="Lv G."/>
            <person name="Zhou Y."/>
            <person name="Sun X."/>
            <person name="Brodelius P.E."/>
            <person name="Rose J.K.C."/>
            <person name="Tang K."/>
        </authorList>
    </citation>
    <scope>NUCLEOTIDE SEQUENCE [LARGE SCALE GENOMIC DNA]</scope>
    <source>
        <strain evidence="3">cv. Huhao1</strain>
        <tissue evidence="2">Leaf</tissue>
    </source>
</reference>
<dbReference type="Pfam" id="PF03101">
    <property type="entry name" value="FAR1"/>
    <property type="match status" value="1"/>
</dbReference>
<organism evidence="2 3">
    <name type="scientific">Artemisia annua</name>
    <name type="common">Sweet wormwood</name>
    <dbReference type="NCBI Taxonomy" id="35608"/>
    <lineage>
        <taxon>Eukaryota</taxon>
        <taxon>Viridiplantae</taxon>
        <taxon>Streptophyta</taxon>
        <taxon>Embryophyta</taxon>
        <taxon>Tracheophyta</taxon>
        <taxon>Spermatophyta</taxon>
        <taxon>Magnoliopsida</taxon>
        <taxon>eudicotyledons</taxon>
        <taxon>Gunneridae</taxon>
        <taxon>Pentapetalae</taxon>
        <taxon>asterids</taxon>
        <taxon>campanulids</taxon>
        <taxon>Asterales</taxon>
        <taxon>Asteraceae</taxon>
        <taxon>Asteroideae</taxon>
        <taxon>Anthemideae</taxon>
        <taxon>Artemisiinae</taxon>
        <taxon>Artemisia</taxon>
    </lineage>
</organism>
<gene>
    <name evidence="2" type="ORF">CTI12_AA091350</name>
</gene>
<dbReference type="PANTHER" id="PTHR47718:SF17">
    <property type="entry name" value="PROTEIN FAR1-RELATED SEQUENCE 5-LIKE"/>
    <property type="match status" value="1"/>
</dbReference>
<keyword evidence="3" id="KW-1185">Reference proteome</keyword>
<dbReference type="OrthoDB" id="2402896at2759"/>
<dbReference type="AlphaFoldDB" id="A0A2U1PZY9"/>